<accession>A0A803LI76</accession>
<dbReference type="GO" id="GO:0009639">
    <property type="term" value="P:response to red or far red light"/>
    <property type="evidence" value="ECO:0007669"/>
    <property type="project" value="InterPro"/>
</dbReference>
<feature type="domain" description="DUF641" evidence="2">
    <location>
        <begin position="84"/>
        <end position="208"/>
    </location>
</feature>
<dbReference type="Gramene" id="AUR62013673-RA">
    <property type="protein sequence ID" value="AUR62013673-RA:cds"/>
    <property type="gene ID" value="AUR62013673"/>
</dbReference>
<reference evidence="4" key="1">
    <citation type="journal article" date="2017" name="Nature">
        <title>The genome of Chenopodium quinoa.</title>
        <authorList>
            <person name="Jarvis D.E."/>
            <person name="Ho Y.S."/>
            <person name="Lightfoot D.J."/>
            <person name="Schmoeckel S.M."/>
            <person name="Li B."/>
            <person name="Borm T.J.A."/>
            <person name="Ohyanagi H."/>
            <person name="Mineta K."/>
            <person name="Michell C.T."/>
            <person name="Saber N."/>
            <person name="Kharbatia N.M."/>
            <person name="Rupper R.R."/>
            <person name="Sharp A.R."/>
            <person name="Dally N."/>
            <person name="Boughton B.A."/>
            <person name="Woo Y.H."/>
            <person name="Gao G."/>
            <person name="Schijlen E.G.W.M."/>
            <person name="Guo X."/>
            <person name="Momin A.A."/>
            <person name="Negrao S."/>
            <person name="Al-Babili S."/>
            <person name="Gehring C."/>
            <person name="Roessner U."/>
            <person name="Jung C."/>
            <person name="Murphy K."/>
            <person name="Arold S.T."/>
            <person name="Gojobori T."/>
            <person name="van der Linden C.G."/>
            <person name="van Loo E.N."/>
            <person name="Jellen E.N."/>
            <person name="Maughan P.J."/>
            <person name="Tester M."/>
        </authorList>
    </citation>
    <scope>NUCLEOTIDE SEQUENCE [LARGE SCALE GENOMIC DNA]</scope>
    <source>
        <strain evidence="4">cv. PI 614886</strain>
    </source>
</reference>
<dbReference type="EnsemblPlants" id="AUR62013673-RA">
    <property type="protein sequence ID" value="AUR62013673-RA:cds"/>
    <property type="gene ID" value="AUR62013673"/>
</dbReference>
<dbReference type="Proteomes" id="UP000596660">
    <property type="component" value="Unplaced"/>
</dbReference>
<dbReference type="OMA" id="MVFMENV"/>
<proteinExistence type="predicted"/>
<keyword evidence="1" id="KW-0175">Coiled coil</keyword>
<dbReference type="PANTHER" id="PTHR31161">
    <property type="entry name" value="PROTEIN GRAVITROPIC IN THE LIGHT 1"/>
    <property type="match status" value="1"/>
</dbReference>
<evidence type="ECO:0000259" key="3">
    <source>
        <dbReference type="Pfam" id="PF24994"/>
    </source>
</evidence>
<dbReference type="InterPro" id="IPR040225">
    <property type="entry name" value="GIL1-like"/>
</dbReference>
<dbReference type="GO" id="GO:0009959">
    <property type="term" value="P:negative gravitropism"/>
    <property type="evidence" value="ECO:0007669"/>
    <property type="project" value="InterPro"/>
</dbReference>
<feature type="domain" description="GIL1/IRKI C-terminal" evidence="3">
    <location>
        <begin position="389"/>
        <end position="438"/>
    </location>
</feature>
<feature type="coiled-coil region" evidence="1">
    <location>
        <begin position="171"/>
        <end position="205"/>
    </location>
</feature>
<organism evidence="4 5">
    <name type="scientific">Chenopodium quinoa</name>
    <name type="common">Quinoa</name>
    <dbReference type="NCBI Taxonomy" id="63459"/>
    <lineage>
        <taxon>Eukaryota</taxon>
        <taxon>Viridiplantae</taxon>
        <taxon>Streptophyta</taxon>
        <taxon>Embryophyta</taxon>
        <taxon>Tracheophyta</taxon>
        <taxon>Spermatophyta</taxon>
        <taxon>Magnoliopsida</taxon>
        <taxon>eudicotyledons</taxon>
        <taxon>Gunneridae</taxon>
        <taxon>Pentapetalae</taxon>
        <taxon>Caryophyllales</taxon>
        <taxon>Chenopodiaceae</taxon>
        <taxon>Chenopodioideae</taxon>
        <taxon>Atripliceae</taxon>
        <taxon>Chenopodium</taxon>
    </lineage>
</organism>
<name>A0A803LI76_CHEQI</name>
<dbReference type="InterPro" id="IPR006943">
    <property type="entry name" value="DUF641_pln"/>
</dbReference>
<evidence type="ECO:0000256" key="1">
    <source>
        <dbReference type="SAM" id="Coils"/>
    </source>
</evidence>
<protein>
    <recommendedName>
        <fullName evidence="6">DUF641 domain-containing protein</fullName>
    </recommendedName>
</protein>
<reference evidence="4" key="2">
    <citation type="submission" date="2021-03" db="UniProtKB">
        <authorList>
            <consortium name="EnsemblPlants"/>
        </authorList>
    </citation>
    <scope>IDENTIFICATION</scope>
</reference>
<dbReference type="AlphaFoldDB" id="A0A803LI76"/>
<evidence type="ECO:0000313" key="5">
    <source>
        <dbReference type="Proteomes" id="UP000596660"/>
    </source>
</evidence>
<evidence type="ECO:0000313" key="4">
    <source>
        <dbReference type="EnsemblPlants" id="AUR62013673-RA:cds"/>
    </source>
</evidence>
<evidence type="ECO:0008006" key="6">
    <source>
        <dbReference type="Google" id="ProtNLM"/>
    </source>
</evidence>
<evidence type="ECO:0000259" key="2">
    <source>
        <dbReference type="Pfam" id="PF04859"/>
    </source>
</evidence>
<sequence>MPEMDGSIKPPQISEMFQKFAFSFKSKALEFFADDSEKFSLLDAGDDDIPDEFISNQKVVVNKPDPPQQVGPIIQKGKVPPNPQFNQTLITSLFASISSFEASYLQLQTAHVPVFDAEVLRNADESLVSHLQTLSEFKQLYKNYYQNPNFSVEFSTGSCLEFQVNENQHKLRALKSVFNRLQSEIDVKDEEVSSLRQKLEGLNRVNSRMLCEAFSYSHRFTKVLIGLMKKAHWDLDLVASSVYSGVDYVKKAHNRYALLSYVCLRMFQGFDLEDFGLGKEGGVCNGHVTSSKGEENVSLQQLKEHVSVNSMEILRKNPNCEFSKFCERKYQELIHPTMESSIFNNLDQDEVIINSWKSLGEFYESFVKMASSVWALHKLAFAFDPVVDIFQVERDVEFSMVYMEDVTRRCKYPCKTRPKVGFTVVPGFKIGQTIIQSQFSGALAVFSSGSGAHSLLESKVNLETGYFSSNMVVLRGGRGDNVSQTRVYTATGYVG</sequence>
<dbReference type="Pfam" id="PF04859">
    <property type="entry name" value="DUF641"/>
    <property type="match status" value="1"/>
</dbReference>
<keyword evidence="5" id="KW-1185">Reference proteome</keyword>
<dbReference type="Pfam" id="PF24994">
    <property type="entry name" value="GIL1_IRKI_C"/>
    <property type="match status" value="1"/>
</dbReference>
<dbReference type="InterPro" id="IPR056813">
    <property type="entry name" value="GIL1_IRKI_C"/>
</dbReference>